<evidence type="ECO:0000256" key="1">
    <source>
        <dbReference type="SAM" id="Phobius"/>
    </source>
</evidence>
<gene>
    <name evidence="2" type="ORF">A8F95_15010</name>
</gene>
<keyword evidence="1" id="KW-1133">Transmembrane helix</keyword>
<accession>A0A1B9ADU8</accession>
<sequence>MFAFNDMVTFAWAFFITLPLTLIIHIGGHAFFAWLFGGTTKLTIGRGKIIFSFKKIEVRKFYFVEAACFYDQLRKDKRWKHALIYAGGPLFNVLSIILVNGLIHMGYLPTHLFFYQFVYFSLYLIFFSLIPIDYGKENPSDGKAIYDVLKYGKVYKEFY</sequence>
<protein>
    <recommendedName>
        <fullName evidence="4">Peptidase M50 domain-containing protein</fullName>
    </recommendedName>
</protein>
<name>A0A1B9ADU8_9BACI</name>
<feature type="transmembrane region" description="Helical" evidence="1">
    <location>
        <begin position="12"/>
        <end position="36"/>
    </location>
</feature>
<evidence type="ECO:0000313" key="2">
    <source>
        <dbReference type="EMBL" id="OCA82015.1"/>
    </source>
</evidence>
<organism evidence="2 3">
    <name type="scientific">Pseudobacillus wudalianchiensis</name>
    <dbReference type="NCBI Taxonomy" id="1743143"/>
    <lineage>
        <taxon>Bacteria</taxon>
        <taxon>Bacillati</taxon>
        <taxon>Bacillota</taxon>
        <taxon>Bacilli</taxon>
        <taxon>Bacillales</taxon>
        <taxon>Bacillaceae</taxon>
        <taxon>Pseudobacillus</taxon>
    </lineage>
</organism>
<dbReference type="RefSeq" id="WP_065411906.1">
    <property type="nucleotide sequence ID" value="NZ_MAYT01000030.1"/>
</dbReference>
<dbReference type="Proteomes" id="UP000092578">
    <property type="component" value="Unassembled WGS sequence"/>
</dbReference>
<comment type="caution">
    <text evidence="2">The sequence shown here is derived from an EMBL/GenBank/DDBJ whole genome shotgun (WGS) entry which is preliminary data.</text>
</comment>
<evidence type="ECO:0000313" key="3">
    <source>
        <dbReference type="Proteomes" id="UP000092578"/>
    </source>
</evidence>
<reference evidence="3" key="1">
    <citation type="submission" date="2016-05" db="EMBL/GenBank/DDBJ databases">
        <authorList>
            <person name="Liu B."/>
            <person name="Wang J."/>
            <person name="Zhu Y."/>
            <person name="Liu G."/>
            <person name="Chen Q."/>
            <person name="Chen Z."/>
            <person name="Lan J."/>
            <person name="Che J."/>
            <person name="Ge C."/>
            <person name="Shi H."/>
            <person name="Pan Z."/>
            <person name="Liu X."/>
        </authorList>
    </citation>
    <scope>NUCLEOTIDE SEQUENCE [LARGE SCALE GENOMIC DNA]</scope>
    <source>
        <strain evidence="3">FJAT-27215</strain>
    </source>
</reference>
<feature type="transmembrane region" description="Helical" evidence="1">
    <location>
        <begin position="113"/>
        <end position="132"/>
    </location>
</feature>
<keyword evidence="1" id="KW-0812">Transmembrane</keyword>
<dbReference type="AlphaFoldDB" id="A0A1B9ADU8"/>
<evidence type="ECO:0008006" key="4">
    <source>
        <dbReference type="Google" id="ProtNLM"/>
    </source>
</evidence>
<keyword evidence="1" id="KW-0472">Membrane</keyword>
<dbReference type="EMBL" id="MAYT01000030">
    <property type="protein sequence ID" value="OCA82015.1"/>
    <property type="molecule type" value="Genomic_DNA"/>
</dbReference>
<proteinExistence type="predicted"/>
<keyword evidence="3" id="KW-1185">Reference proteome</keyword>
<feature type="transmembrane region" description="Helical" evidence="1">
    <location>
        <begin position="82"/>
        <end position="107"/>
    </location>
</feature>